<keyword evidence="1" id="KW-0472">Membrane</keyword>
<keyword evidence="1" id="KW-0812">Transmembrane</keyword>
<accession>A0ABX0X8J2</accession>
<keyword evidence="1" id="KW-1133">Transmembrane helix</keyword>
<dbReference type="Proteomes" id="UP000770785">
    <property type="component" value="Unassembled WGS sequence"/>
</dbReference>
<gene>
    <name evidence="2" type="ORF">GGR27_001022</name>
</gene>
<evidence type="ECO:0000256" key="1">
    <source>
        <dbReference type="SAM" id="Phobius"/>
    </source>
</evidence>
<organism evidence="2 3">
    <name type="scientific">Neolewinella antarctica</name>
    <dbReference type="NCBI Taxonomy" id="442734"/>
    <lineage>
        <taxon>Bacteria</taxon>
        <taxon>Pseudomonadati</taxon>
        <taxon>Bacteroidota</taxon>
        <taxon>Saprospiria</taxon>
        <taxon>Saprospirales</taxon>
        <taxon>Lewinellaceae</taxon>
        <taxon>Neolewinella</taxon>
    </lineage>
</organism>
<evidence type="ECO:0000313" key="2">
    <source>
        <dbReference type="EMBL" id="NJC25541.1"/>
    </source>
</evidence>
<proteinExistence type="predicted"/>
<evidence type="ECO:0000313" key="3">
    <source>
        <dbReference type="Proteomes" id="UP000770785"/>
    </source>
</evidence>
<sequence length="163" mass="18743">MTMRILHRYLGFFLAGIMAVYSLSGMVLVYRKTDFLKQEKRTEVQLAASLTAEEVGKELKIKEVEIDRRAGETIYFKGGEYNVATGEAVTIKKQLPYVLGKMTKLHKATTNDPLYWLNLFFGASLFFFVVSSFWMFRPETEVFRKGIYWTIGGIVLTLVLLFV</sequence>
<protein>
    <submittedName>
        <fullName evidence="2">Uncharacterized protein</fullName>
    </submittedName>
</protein>
<feature type="transmembrane region" description="Helical" evidence="1">
    <location>
        <begin position="114"/>
        <end position="134"/>
    </location>
</feature>
<dbReference type="EMBL" id="JAATJH010000001">
    <property type="protein sequence ID" value="NJC25541.1"/>
    <property type="molecule type" value="Genomic_DNA"/>
</dbReference>
<reference evidence="2 3" key="1">
    <citation type="submission" date="2020-03" db="EMBL/GenBank/DDBJ databases">
        <title>Genomic Encyclopedia of Type Strains, Phase IV (KMG-IV): sequencing the most valuable type-strain genomes for metagenomic binning, comparative biology and taxonomic classification.</title>
        <authorList>
            <person name="Goeker M."/>
        </authorList>
    </citation>
    <scope>NUCLEOTIDE SEQUENCE [LARGE SCALE GENOMIC DNA]</scope>
    <source>
        <strain evidence="2 3">DSM 105096</strain>
    </source>
</reference>
<dbReference type="RefSeq" id="WP_168036290.1">
    <property type="nucleotide sequence ID" value="NZ_JAATJH010000001.1"/>
</dbReference>
<name>A0ABX0X8J2_9BACT</name>
<keyword evidence="3" id="KW-1185">Reference proteome</keyword>
<feature type="transmembrane region" description="Helical" evidence="1">
    <location>
        <begin position="6"/>
        <end position="30"/>
    </location>
</feature>
<comment type="caution">
    <text evidence="2">The sequence shown here is derived from an EMBL/GenBank/DDBJ whole genome shotgun (WGS) entry which is preliminary data.</text>
</comment>
<feature type="transmembrane region" description="Helical" evidence="1">
    <location>
        <begin position="146"/>
        <end position="162"/>
    </location>
</feature>